<proteinExistence type="predicted"/>
<evidence type="ECO:0000313" key="4">
    <source>
        <dbReference type="Proteomes" id="UP001199054"/>
    </source>
</evidence>
<feature type="compositionally biased region" description="Acidic residues" evidence="1">
    <location>
        <begin position="51"/>
        <end position="73"/>
    </location>
</feature>
<keyword evidence="2" id="KW-1133">Transmembrane helix</keyword>
<keyword evidence="4" id="KW-1185">Reference proteome</keyword>
<feature type="transmembrane region" description="Helical" evidence="2">
    <location>
        <begin position="134"/>
        <end position="156"/>
    </location>
</feature>
<accession>A0ABS8BE47</accession>
<gene>
    <name evidence="3" type="ORF">LG632_26600</name>
</gene>
<evidence type="ECO:0000256" key="2">
    <source>
        <dbReference type="SAM" id="Phobius"/>
    </source>
</evidence>
<comment type="caution">
    <text evidence="3">The sequence shown here is derived from an EMBL/GenBank/DDBJ whole genome shotgun (WGS) entry which is preliminary data.</text>
</comment>
<protein>
    <recommendedName>
        <fullName evidence="5">Integral membrane protein</fullName>
    </recommendedName>
</protein>
<dbReference type="Proteomes" id="UP001199054">
    <property type="component" value="Unassembled WGS sequence"/>
</dbReference>
<dbReference type="EMBL" id="JAJAUY010000159">
    <property type="protein sequence ID" value="MCB5182915.1"/>
    <property type="molecule type" value="Genomic_DNA"/>
</dbReference>
<evidence type="ECO:0000256" key="1">
    <source>
        <dbReference type="SAM" id="MobiDB-lite"/>
    </source>
</evidence>
<evidence type="ECO:0000313" key="3">
    <source>
        <dbReference type="EMBL" id="MCB5182915.1"/>
    </source>
</evidence>
<reference evidence="3 4" key="1">
    <citation type="submission" date="2021-10" db="EMBL/GenBank/DDBJ databases">
        <title>Streptomyces sp. strain SMC 277, a novel streptomycete isolated from soil.</title>
        <authorList>
            <person name="Chanama M."/>
        </authorList>
    </citation>
    <scope>NUCLEOTIDE SEQUENCE [LARGE SCALE GENOMIC DNA]</scope>
    <source>
        <strain evidence="3 4">SMC 277</strain>
    </source>
</reference>
<feature type="transmembrane region" description="Helical" evidence="2">
    <location>
        <begin position="176"/>
        <end position="196"/>
    </location>
</feature>
<keyword evidence="2" id="KW-0812">Transmembrane</keyword>
<evidence type="ECO:0008006" key="5">
    <source>
        <dbReference type="Google" id="ProtNLM"/>
    </source>
</evidence>
<keyword evidence="2" id="KW-0472">Membrane</keyword>
<organism evidence="3 4">
    <name type="scientific">Streptomyces antimicrobicus</name>
    <dbReference type="NCBI Taxonomy" id="2883108"/>
    <lineage>
        <taxon>Bacteria</taxon>
        <taxon>Bacillati</taxon>
        <taxon>Actinomycetota</taxon>
        <taxon>Actinomycetes</taxon>
        <taxon>Kitasatosporales</taxon>
        <taxon>Streptomycetaceae</taxon>
        <taxon>Streptomyces</taxon>
    </lineage>
</organism>
<feature type="region of interest" description="Disordered" evidence="1">
    <location>
        <begin position="1"/>
        <end position="77"/>
    </location>
</feature>
<name>A0ABS8BE47_9ACTN</name>
<feature type="transmembrane region" description="Helical" evidence="2">
    <location>
        <begin position="82"/>
        <end position="106"/>
    </location>
</feature>
<sequence>MDTTKPGPDSATATDPGPAPDSAPTAAAPAPGTPPVAAADVDADAAAVLDADTDEDGATDLDGDGDPAEEFVEEGPTGVGSAASAVVAAGLGLVALSGTWVSRVLAERETLLGQIRSVDATSTQAKIEALYGNAWHMTALVNGLFSALALLLAVFVLLRPAFGAPGRVHPTWVKAVAWAGTALGALGLVVFTLMYFDVVTPLPTAG</sequence>
<feature type="compositionally biased region" description="Low complexity" evidence="1">
    <location>
        <begin position="8"/>
        <end position="50"/>
    </location>
</feature>
<dbReference type="RefSeq" id="WP_226730090.1">
    <property type="nucleotide sequence ID" value="NZ_JAJAUY010000159.1"/>
</dbReference>